<evidence type="ECO:0000313" key="2">
    <source>
        <dbReference type="Proteomes" id="UP000260823"/>
    </source>
</evidence>
<dbReference type="EMBL" id="QWDE01000001">
    <property type="protein sequence ID" value="RFZ85212.1"/>
    <property type="molecule type" value="Genomic_DNA"/>
</dbReference>
<evidence type="ECO:0000313" key="1">
    <source>
        <dbReference type="EMBL" id="RFZ85212.1"/>
    </source>
</evidence>
<dbReference type="Proteomes" id="UP000260823">
    <property type="component" value="Unassembled WGS sequence"/>
</dbReference>
<reference evidence="1 2" key="1">
    <citation type="submission" date="2018-08" db="EMBL/GenBank/DDBJ databases">
        <title>Mucilaginibacter terrae sp. nov., isolated from manganese diggings.</title>
        <authorList>
            <person name="Huang Y."/>
            <person name="Zhou Z."/>
        </authorList>
    </citation>
    <scope>NUCLEOTIDE SEQUENCE [LARGE SCALE GENOMIC DNA]</scope>
    <source>
        <strain evidence="1 2">ZH6</strain>
    </source>
</reference>
<organism evidence="1 2">
    <name type="scientific">Mucilaginibacter terrenus</name>
    <dbReference type="NCBI Taxonomy" id="2482727"/>
    <lineage>
        <taxon>Bacteria</taxon>
        <taxon>Pseudomonadati</taxon>
        <taxon>Bacteroidota</taxon>
        <taxon>Sphingobacteriia</taxon>
        <taxon>Sphingobacteriales</taxon>
        <taxon>Sphingobacteriaceae</taxon>
        <taxon>Mucilaginibacter</taxon>
    </lineage>
</organism>
<accession>A0A3E2NW39</accession>
<dbReference type="RefSeq" id="WP_117382112.1">
    <property type="nucleotide sequence ID" value="NZ_QWDE01000001.1"/>
</dbReference>
<gene>
    <name evidence="1" type="ORF">DYU05_06315</name>
</gene>
<dbReference type="AlphaFoldDB" id="A0A3E2NW39"/>
<protein>
    <submittedName>
        <fullName evidence="1">Uncharacterized protein</fullName>
    </submittedName>
</protein>
<name>A0A3E2NW39_9SPHI</name>
<sequence length="83" mass="9002">MKKLVLKGLLAQAEQLSREEQKNVVGGYTTPPPPPPVMHWVHCQNSGGYIIGSFQSSSCTYSVNYSICVSSYPGTVKCYAEGC</sequence>
<keyword evidence="2" id="KW-1185">Reference proteome</keyword>
<comment type="caution">
    <text evidence="1">The sequence shown here is derived from an EMBL/GenBank/DDBJ whole genome shotgun (WGS) entry which is preliminary data.</text>
</comment>
<proteinExistence type="predicted"/>